<name>A0ABV7E724_9SPHN</name>
<dbReference type="Proteomes" id="UP001595456">
    <property type="component" value="Unassembled WGS sequence"/>
</dbReference>
<keyword evidence="2" id="KW-1185">Reference proteome</keyword>
<proteinExistence type="predicted"/>
<dbReference type="PANTHER" id="PTHR11669:SF8">
    <property type="entry name" value="DNA POLYMERASE III SUBUNIT DELTA"/>
    <property type="match status" value="1"/>
</dbReference>
<accession>A0ABV7E724</accession>
<evidence type="ECO:0000313" key="1">
    <source>
        <dbReference type="EMBL" id="MFC3097776.1"/>
    </source>
</evidence>
<dbReference type="SUPFAM" id="SSF52540">
    <property type="entry name" value="P-loop containing nucleoside triphosphate hydrolases"/>
    <property type="match status" value="1"/>
</dbReference>
<protein>
    <submittedName>
        <fullName evidence="1">DNA polymerase III subunit delta</fullName>
    </submittedName>
</protein>
<sequence>MNLYGHEEAWREWNAALSGPRMHHGWILAGARGLGKASFAMQAARELVAEPGVPQPAGSHPDILVLSHLPATKEDEKKRDEGKPFQLKRNIAVEQIRGVQQRLHTRPTLGSRRAIIVDPADDLEKGAANALLKSLEEPPQGTYFLLVAHRPGRLLPTIRSRCRILRFARLNDAQMDAALREQAPEANASTRNAAIRASAGSPGAALEFLALDLAPVYELLDQIAKAGDPGFVLRGRLADAIGARPDRARQAAMLELARAITTSRMRDTPVRAIPLLCDTNAELANLAAQFPVANFDPGLLVQETGGLLARLAATRDAAHG</sequence>
<dbReference type="Gene3D" id="3.40.50.300">
    <property type="entry name" value="P-loop containing nucleotide triphosphate hydrolases"/>
    <property type="match status" value="1"/>
</dbReference>
<organism evidence="1 2">
    <name type="scientific">Alteraurantiacibacter palmitatis</name>
    <dbReference type="NCBI Taxonomy" id="2054628"/>
    <lineage>
        <taxon>Bacteria</taxon>
        <taxon>Pseudomonadati</taxon>
        <taxon>Pseudomonadota</taxon>
        <taxon>Alphaproteobacteria</taxon>
        <taxon>Sphingomonadales</taxon>
        <taxon>Erythrobacteraceae</taxon>
        <taxon>Alteraurantiacibacter</taxon>
    </lineage>
</organism>
<dbReference type="EMBL" id="JBHRST010000009">
    <property type="protein sequence ID" value="MFC3097776.1"/>
    <property type="molecule type" value="Genomic_DNA"/>
</dbReference>
<reference evidence="2" key="1">
    <citation type="journal article" date="2019" name="Int. J. Syst. Evol. Microbiol.">
        <title>The Global Catalogue of Microorganisms (GCM) 10K type strain sequencing project: providing services to taxonomists for standard genome sequencing and annotation.</title>
        <authorList>
            <consortium name="The Broad Institute Genomics Platform"/>
            <consortium name="The Broad Institute Genome Sequencing Center for Infectious Disease"/>
            <person name="Wu L."/>
            <person name="Ma J."/>
        </authorList>
    </citation>
    <scope>NUCLEOTIDE SEQUENCE [LARGE SCALE GENOMIC DNA]</scope>
    <source>
        <strain evidence="2">KCTC 52607</strain>
    </source>
</reference>
<gene>
    <name evidence="1" type="ORF">ACFODU_08170</name>
</gene>
<evidence type="ECO:0000313" key="2">
    <source>
        <dbReference type="Proteomes" id="UP001595456"/>
    </source>
</evidence>
<dbReference type="Pfam" id="PF13177">
    <property type="entry name" value="DNA_pol3_delta2"/>
    <property type="match status" value="1"/>
</dbReference>
<dbReference type="PANTHER" id="PTHR11669">
    <property type="entry name" value="REPLICATION FACTOR C / DNA POLYMERASE III GAMMA-TAU SUBUNIT"/>
    <property type="match status" value="1"/>
</dbReference>
<dbReference type="InterPro" id="IPR050238">
    <property type="entry name" value="DNA_Rep/Repair_Clamp_Loader"/>
</dbReference>
<dbReference type="InterPro" id="IPR027417">
    <property type="entry name" value="P-loop_NTPase"/>
</dbReference>
<comment type="caution">
    <text evidence="1">The sequence shown here is derived from an EMBL/GenBank/DDBJ whole genome shotgun (WGS) entry which is preliminary data.</text>
</comment>
<dbReference type="RefSeq" id="WP_336925054.1">
    <property type="nucleotide sequence ID" value="NZ_JBANRO010000003.1"/>
</dbReference>